<name>A0A0G3XIV8_9SPHN</name>
<dbReference type="OrthoDB" id="7173339at2"/>
<feature type="domain" description="Ancillary SecYEG translocon subunit/Cell division coordinator CpoB TPR" evidence="1">
    <location>
        <begin position="44"/>
        <end position="206"/>
    </location>
</feature>
<protein>
    <recommendedName>
        <fullName evidence="1">Ancillary SecYEG translocon subunit/Cell division coordinator CpoB TPR domain-containing protein</fullName>
    </recommendedName>
</protein>
<accession>A0A0G3XIV8</accession>
<gene>
    <name evidence="2" type="ORF">AB433_12085</name>
</gene>
<evidence type="ECO:0000313" key="2">
    <source>
        <dbReference type="EMBL" id="AKM10534.1"/>
    </source>
</evidence>
<sequence length="261" mass="28224">MALRPTNPANPADKSAQQEAARQDVFMREVDEAVRQDEMRGAAKRFGIPVAILLVLGLGGLGGYLWWDADRTGKAEDQAVEMTLALDRLEANQPDAAREKFAPLTDSEIAGFRVPAKLLEAGIAQGQDKPEDAAKLYQEVIDDADAPQPMRDLATLRLVSLQYDTMKPADVIAKLKPLAAPGGPFFASAAEMVAMAYIEQGKPELAGPLFAEISRDENAPDTLRARARQIAGLMGTDAIDDVDEIMEQIRRNSAARQQPGG</sequence>
<dbReference type="KEGG" id="cna:AB433_12085"/>
<dbReference type="EMBL" id="CP011770">
    <property type="protein sequence ID" value="AKM10534.1"/>
    <property type="molecule type" value="Genomic_DNA"/>
</dbReference>
<proteinExistence type="predicted"/>
<reference evidence="2 3" key="1">
    <citation type="submission" date="2015-06" db="EMBL/GenBank/DDBJ databases">
        <authorList>
            <person name="Zeng Y."/>
            <person name="Huang Y."/>
        </authorList>
    </citation>
    <scope>NUCLEOTIDE SEQUENCE [LARGE SCALE GENOMIC DNA]</scope>
    <source>
        <strain evidence="2 3">PQ-2</strain>
    </source>
</reference>
<dbReference type="STRING" id="1348774.AB433_12085"/>
<dbReference type="AlphaFoldDB" id="A0A0G3XIV8"/>
<dbReference type="InterPro" id="IPR018704">
    <property type="entry name" value="SecYEG/CpoB_TPR"/>
</dbReference>
<organism evidence="2 3">
    <name type="scientific">Croceicoccus naphthovorans</name>
    <dbReference type="NCBI Taxonomy" id="1348774"/>
    <lineage>
        <taxon>Bacteria</taxon>
        <taxon>Pseudomonadati</taxon>
        <taxon>Pseudomonadota</taxon>
        <taxon>Alphaproteobacteria</taxon>
        <taxon>Sphingomonadales</taxon>
        <taxon>Erythrobacteraceae</taxon>
        <taxon>Croceicoccus</taxon>
    </lineage>
</organism>
<evidence type="ECO:0000313" key="3">
    <source>
        <dbReference type="Proteomes" id="UP000035287"/>
    </source>
</evidence>
<evidence type="ECO:0000259" key="1">
    <source>
        <dbReference type="Pfam" id="PF09976"/>
    </source>
</evidence>
<dbReference type="Proteomes" id="UP000035287">
    <property type="component" value="Chromosome"/>
</dbReference>
<dbReference type="Pfam" id="PF09976">
    <property type="entry name" value="TPR_21"/>
    <property type="match status" value="1"/>
</dbReference>
<dbReference type="RefSeq" id="WP_047821252.1">
    <property type="nucleotide sequence ID" value="NZ_CP011770.1"/>
</dbReference>
<keyword evidence="3" id="KW-1185">Reference proteome</keyword>
<dbReference type="PATRIC" id="fig|1348774.3.peg.2543"/>